<dbReference type="Pfam" id="PF02518">
    <property type="entry name" value="HATPase_c"/>
    <property type="match status" value="1"/>
</dbReference>
<feature type="domain" description="Histidine kinase" evidence="10">
    <location>
        <begin position="1"/>
        <end position="174"/>
    </location>
</feature>
<comment type="subcellular location">
    <subcellularLocation>
        <location evidence="2">Membrane</location>
    </subcellularLocation>
</comment>
<evidence type="ECO:0000256" key="7">
    <source>
        <dbReference type="ARBA" id="ARBA00022777"/>
    </source>
</evidence>
<dbReference type="InterPro" id="IPR003594">
    <property type="entry name" value="HATPase_dom"/>
</dbReference>
<organism evidence="11 12">
    <name type="scientific">Ramlibacter terrae</name>
    <dbReference type="NCBI Taxonomy" id="2732511"/>
    <lineage>
        <taxon>Bacteria</taxon>
        <taxon>Pseudomonadati</taxon>
        <taxon>Pseudomonadota</taxon>
        <taxon>Betaproteobacteria</taxon>
        <taxon>Burkholderiales</taxon>
        <taxon>Comamonadaceae</taxon>
        <taxon>Ramlibacter</taxon>
    </lineage>
</organism>
<evidence type="ECO:0000313" key="12">
    <source>
        <dbReference type="Proteomes" id="UP000500826"/>
    </source>
</evidence>
<dbReference type="EMBL" id="CP053418">
    <property type="protein sequence ID" value="QJW85303.1"/>
    <property type="molecule type" value="Genomic_DNA"/>
</dbReference>
<evidence type="ECO:0000256" key="8">
    <source>
        <dbReference type="ARBA" id="ARBA00022989"/>
    </source>
</evidence>
<evidence type="ECO:0000313" key="11">
    <source>
        <dbReference type="EMBL" id="QJW85303.1"/>
    </source>
</evidence>
<sequence length="174" mass="18698">MPTAVDQQVRRMDAIVQHQLARAAAGGAARFVPPLPVAPVLERIRDALAKVHAARGLAFVIDCPPDLAWRIDEGDLFEVMGNLMDNAAKWARQRVQVTVERIGEGLRVLVEDDGPGFSDTEKVLQIHVRGDERVPGHGVGLAVVNDLVASAHGQLALTRSTLGGARVEVSWPAP</sequence>
<dbReference type="Proteomes" id="UP000500826">
    <property type="component" value="Chromosome"/>
</dbReference>
<dbReference type="PANTHER" id="PTHR45436">
    <property type="entry name" value="SENSOR HISTIDINE KINASE YKOH"/>
    <property type="match status" value="1"/>
</dbReference>
<dbReference type="PRINTS" id="PR00344">
    <property type="entry name" value="BCTRLSENSOR"/>
</dbReference>
<dbReference type="PANTHER" id="PTHR45436:SF5">
    <property type="entry name" value="SENSOR HISTIDINE KINASE TRCS"/>
    <property type="match status" value="1"/>
</dbReference>
<dbReference type="InterPro" id="IPR005467">
    <property type="entry name" value="His_kinase_dom"/>
</dbReference>
<dbReference type="PROSITE" id="PS50109">
    <property type="entry name" value="HIS_KIN"/>
    <property type="match status" value="1"/>
</dbReference>
<evidence type="ECO:0000256" key="9">
    <source>
        <dbReference type="ARBA" id="ARBA00023136"/>
    </source>
</evidence>
<keyword evidence="9" id="KW-0472">Membrane</keyword>
<reference evidence="11 12" key="1">
    <citation type="submission" date="2020-05" db="EMBL/GenBank/DDBJ databases">
        <title>Ramlibacter rhizophilus sp. nov., isolated from rhizosphere soil of national flower Mugunghwa from South Korea.</title>
        <authorList>
            <person name="Zheng-Fei Y."/>
            <person name="Huan T."/>
        </authorList>
    </citation>
    <scope>NUCLEOTIDE SEQUENCE [LARGE SCALE GENOMIC DNA]</scope>
    <source>
        <strain evidence="11 12">H242</strain>
    </source>
</reference>
<keyword evidence="5" id="KW-0808">Transferase</keyword>
<dbReference type="InterPro" id="IPR036890">
    <property type="entry name" value="HATPase_C_sf"/>
</dbReference>
<evidence type="ECO:0000256" key="1">
    <source>
        <dbReference type="ARBA" id="ARBA00000085"/>
    </source>
</evidence>
<keyword evidence="7" id="KW-0418">Kinase</keyword>
<dbReference type="Gene3D" id="3.30.565.10">
    <property type="entry name" value="Histidine kinase-like ATPase, C-terminal domain"/>
    <property type="match status" value="1"/>
</dbReference>
<dbReference type="InterPro" id="IPR050428">
    <property type="entry name" value="TCS_sensor_his_kinase"/>
</dbReference>
<proteinExistence type="predicted"/>
<gene>
    <name evidence="11" type="ORF">HK414_23665</name>
</gene>
<dbReference type="EC" id="2.7.13.3" evidence="3"/>
<dbReference type="SUPFAM" id="SSF55874">
    <property type="entry name" value="ATPase domain of HSP90 chaperone/DNA topoisomerase II/histidine kinase"/>
    <property type="match status" value="1"/>
</dbReference>
<keyword evidence="4" id="KW-0597">Phosphoprotein</keyword>
<dbReference type="InterPro" id="IPR004358">
    <property type="entry name" value="Sig_transdc_His_kin-like_C"/>
</dbReference>
<evidence type="ECO:0000256" key="4">
    <source>
        <dbReference type="ARBA" id="ARBA00022553"/>
    </source>
</evidence>
<protein>
    <recommendedName>
        <fullName evidence="3">histidine kinase</fullName>
        <ecNumber evidence="3">2.7.13.3</ecNumber>
    </recommendedName>
</protein>
<keyword evidence="8" id="KW-1133">Transmembrane helix</keyword>
<comment type="catalytic activity">
    <reaction evidence="1">
        <text>ATP + protein L-histidine = ADP + protein N-phospho-L-histidine.</text>
        <dbReference type="EC" id="2.7.13.3"/>
    </reaction>
</comment>
<dbReference type="SMART" id="SM00387">
    <property type="entry name" value="HATPase_c"/>
    <property type="match status" value="1"/>
</dbReference>
<keyword evidence="12" id="KW-1185">Reference proteome</keyword>
<reference evidence="11 12" key="2">
    <citation type="submission" date="2020-05" db="EMBL/GenBank/DDBJ databases">
        <authorList>
            <person name="Khan S.A."/>
            <person name="Jeon C.O."/>
            <person name="Chun B.H."/>
        </authorList>
    </citation>
    <scope>NUCLEOTIDE SEQUENCE [LARGE SCALE GENOMIC DNA]</scope>
    <source>
        <strain evidence="11 12">H242</strain>
    </source>
</reference>
<evidence type="ECO:0000256" key="5">
    <source>
        <dbReference type="ARBA" id="ARBA00022679"/>
    </source>
</evidence>
<evidence type="ECO:0000259" key="10">
    <source>
        <dbReference type="PROSITE" id="PS50109"/>
    </source>
</evidence>
<keyword evidence="6" id="KW-0812">Transmembrane</keyword>
<evidence type="ECO:0000256" key="2">
    <source>
        <dbReference type="ARBA" id="ARBA00004370"/>
    </source>
</evidence>
<evidence type="ECO:0000256" key="3">
    <source>
        <dbReference type="ARBA" id="ARBA00012438"/>
    </source>
</evidence>
<evidence type="ECO:0000256" key="6">
    <source>
        <dbReference type="ARBA" id="ARBA00022692"/>
    </source>
</evidence>
<accession>A0ABX6P5E6</accession>
<name>A0ABX6P5E6_9BURK</name>